<dbReference type="FunFam" id="3.40.605.10:FF:000001">
    <property type="entry name" value="Aldehyde dehydrogenase 1"/>
    <property type="match status" value="1"/>
</dbReference>
<sequence>MTTKTTKKPEPSRDDWHERGLKVTPRNQLYIDGGWQPAASGGTFACISPIDGRTITDVAAGDAEDIDRAVKAARTAFESGVWSRQTPAQRKKVLLQFAKLVREHRDELALLETLDVGKPIRFSRAVDIPQVEEAISWTAEAIDKLYDEVAPTGDKSLALVRREAVGVVGAVVPWNFPLLMAAWKFAPILATGNSLVLKPAEQSPLTALRVAELATEAGIPNGVFNVVTGFGETAGKALGLHPDVDVLAFTGSTQVGKYFLGYSAQSNMKQVWLECGGKSPNIIFDDVYDIDAAVKAAAMGIFFNQGQVCNAGSRLLVHKAVKAQFMEKLVAFTKRMTPADPMDPATILGSIVSVEQARRILDYIEIGAGEGARLVAGGKPVQPVEGGCFIEPTIFDGVGAAMRIAQEEIFGPVLSVIEFESDDEAISIANDSMYGLAAAVWTRDLNRAHRMGQRLKAGLVWVNCYDAGDMTVPFGGVKQSGFGRDRSLHALEKYTQLKTVWINLR</sequence>
<dbReference type="BioCyc" id="RPAL316057:RPD_RS00245-MONOMER"/>
<dbReference type="InterPro" id="IPR016161">
    <property type="entry name" value="Ald_DH/histidinol_DH"/>
</dbReference>
<dbReference type="PROSITE" id="PS00687">
    <property type="entry name" value="ALDEHYDE_DEHYDR_GLU"/>
    <property type="match status" value="1"/>
</dbReference>
<dbReference type="EMBL" id="CP000283">
    <property type="protein sequence ID" value="ABE37289.1"/>
    <property type="molecule type" value="Genomic_DNA"/>
</dbReference>
<proteinExistence type="inferred from homology"/>
<dbReference type="SUPFAM" id="SSF53720">
    <property type="entry name" value="ALDH-like"/>
    <property type="match status" value="1"/>
</dbReference>
<dbReference type="Gene3D" id="3.40.309.10">
    <property type="entry name" value="Aldehyde Dehydrogenase, Chain A, domain 2"/>
    <property type="match status" value="1"/>
</dbReference>
<keyword evidence="3 6" id="KW-0560">Oxidoreductase</keyword>
<dbReference type="InterPro" id="IPR016163">
    <property type="entry name" value="Ald_DH_C"/>
</dbReference>
<evidence type="ECO:0000256" key="1">
    <source>
        <dbReference type="ARBA" id="ARBA00009986"/>
    </source>
</evidence>
<dbReference type="CDD" id="cd07112">
    <property type="entry name" value="ALDH_GABALDH-PuuC"/>
    <property type="match status" value="1"/>
</dbReference>
<evidence type="ECO:0000256" key="2">
    <source>
        <dbReference type="ARBA" id="ARBA00022958"/>
    </source>
</evidence>
<dbReference type="KEGG" id="rpd:RPD_0049"/>
<feature type="domain" description="Aldehyde dehydrogenase" evidence="7">
    <location>
        <begin position="35"/>
        <end position="500"/>
    </location>
</feature>
<evidence type="ECO:0000313" key="9">
    <source>
        <dbReference type="Proteomes" id="UP000001818"/>
    </source>
</evidence>
<evidence type="ECO:0000256" key="3">
    <source>
        <dbReference type="ARBA" id="ARBA00023002"/>
    </source>
</evidence>
<dbReference type="InterPro" id="IPR029510">
    <property type="entry name" value="Ald_DH_CS_GLU"/>
</dbReference>
<dbReference type="PANTHER" id="PTHR11699">
    <property type="entry name" value="ALDEHYDE DEHYDROGENASE-RELATED"/>
    <property type="match status" value="1"/>
</dbReference>
<dbReference type="Gene3D" id="3.40.605.10">
    <property type="entry name" value="Aldehyde Dehydrogenase, Chain A, domain 1"/>
    <property type="match status" value="1"/>
</dbReference>
<evidence type="ECO:0000256" key="5">
    <source>
        <dbReference type="PROSITE-ProRule" id="PRU10007"/>
    </source>
</evidence>
<evidence type="ECO:0000256" key="4">
    <source>
        <dbReference type="ARBA" id="ARBA00023097"/>
    </source>
</evidence>
<evidence type="ECO:0000256" key="6">
    <source>
        <dbReference type="RuleBase" id="RU003345"/>
    </source>
</evidence>
<dbReference type="InterPro" id="IPR016162">
    <property type="entry name" value="Ald_DH_N"/>
</dbReference>
<evidence type="ECO:0000313" key="8">
    <source>
        <dbReference type="EMBL" id="ABE37289.1"/>
    </source>
</evidence>
<dbReference type="AlphaFoldDB" id="Q13F50"/>
<dbReference type="InterPro" id="IPR016160">
    <property type="entry name" value="Ald_DH_CS_CYS"/>
</dbReference>
<dbReference type="Pfam" id="PF00171">
    <property type="entry name" value="Aldedh"/>
    <property type="match status" value="1"/>
</dbReference>
<dbReference type="PROSITE" id="PS00070">
    <property type="entry name" value="ALDEHYDE_DEHYDR_CYS"/>
    <property type="match status" value="1"/>
</dbReference>
<dbReference type="HOGENOM" id="CLU_005391_0_2_5"/>
<feature type="active site" evidence="5">
    <location>
        <position position="274"/>
    </location>
</feature>
<dbReference type="eggNOG" id="COG1012">
    <property type="taxonomic scope" value="Bacteria"/>
</dbReference>
<name>Q13F50_RHOPS</name>
<dbReference type="STRING" id="316057.RPD_0049"/>
<comment type="similarity">
    <text evidence="1 6">Belongs to the aldehyde dehydrogenase family.</text>
</comment>
<organism evidence="8 9">
    <name type="scientific">Rhodopseudomonas palustris (strain BisB5)</name>
    <dbReference type="NCBI Taxonomy" id="316057"/>
    <lineage>
        <taxon>Bacteria</taxon>
        <taxon>Pseudomonadati</taxon>
        <taxon>Pseudomonadota</taxon>
        <taxon>Alphaproteobacteria</taxon>
        <taxon>Hyphomicrobiales</taxon>
        <taxon>Nitrobacteraceae</taxon>
        <taxon>Rhodopseudomonas</taxon>
    </lineage>
</organism>
<reference evidence="8 9" key="1">
    <citation type="submission" date="2006-03" db="EMBL/GenBank/DDBJ databases">
        <title>Complete sequence of Rhodopseudomonas palustris BisB5.</title>
        <authorList>
            <consortium name="US DOE Joint Genome Institute"/>
            <person name="Copeland A."/>
            <person name="Lucas S."/>
            <person name="Lapidus A."/>
            <person name="Barry K."/>
            <person name="Detter J.C."/>
            <person name="Glavina del Rio T."/>
            <person name="Hammon N."/>
            <person name="Israni S."/>
            <person name="Dalin E."/>
            <person name="Tice H."/>
            <person name="Pitluck S."/>
            <person name="Chain P."/>
            <person name="Malfatti S."/>
            <person name="Shin M."/>
            <person name="Vergez L."/>
            <person name="Schmutz J."/>
            <person name="Larimer F."/>
            <person name="Land M."/>
            <person name="Hauser L."/>
            <person name="Pelletier D.A."/>
            <person name="Kyrpides N."/>
            <person name="Lykidis A."/>
            <person name="Oda Y."/>
            <person name="Harwood C.S."/>
            <person name="Richardson P."/>
        </authorList>
    </citation>
    <scope>NUCLEOTIDE SEQUENCE [LARGE SCALE GENOMIC DNA]</scope>
    <source>
        <strain evidence="8 9">BisB5</strain>
    </source>
</reference>
<dbReference type="FunFam" id="3.40.309.10:FF:000012">
    <property type="entry name" value="Betaine aldehyde dehydrogenase"/>
    <property type="match status" value="1"/>
</dbReference>
<keyword evidence="2" id="KW-0630">Potassium</keyword>
<gene>
    <name evidence="8" type="ordered locus">RPD_0049</name>
</gene>
<dbReference type="EC" id="1.2.99.3" evidence="8"/>
<protein>
    <submittedName>
        <fullName evidence="8">Aldehyde dehydrogenase (Acceptor)</fullName>
        <ecNumber evidence="8">1.2.99.3</ecNumber>
    </submittedName>
</protein>
<dbReference type="Proteomes" id="UP000001818">
    <property type="component" value="Chromosome"/>
</dbReference>
<keyword evidence="4" id="KW-0558">Oxidation</keyword>
<dbReference type="FunFam" id="3.40.605.10:FF:000026">
    <property type="entry name" value="Aldehyde dehydrogenase, putative"/>
    <property type="match status" value="1"/>
</dbReference>
<dbReference type="GO" id="GO:0004030">
    <property type="term" value="F:aldehyde dehydrogenase [NAD(P)+] activity"/>
    <property type="evidence" value="ECO:0007669"/>
    <property type="project" value="UniProtKB-ARBA"/>
</dbReference>
<dbReference type="InterPro" id="IPR015590">
    <property type="entry name" value="Aldehyde_DH_dom"/>
</dbReference>
<evidence type="ECO:0000259" key="7">
    <source>
        <dbReference type="Pfam" id="PF00171"/>
    </source>
</evidence>
<accession>Q13F50</accession>